<evidence type="ECO:0000313" key="1">
    <source>
        <dbReference type="EMBL" id="MDT0267282.1"/>
    </source>
</evidence>
<protein>
    <submittedName>
        <fullName evidence="1">Uncharacterized protein</fullName>
    </submittedName>
</protein>
<dbReference type="RefSeq" id="WP_311667342.1">
    <property type="nucleotide sequence ID" value="NZ_JAVREO010000007.1"/>
</dbReference>
<dbReference type="EMBL" id="JAVREO010000007">
    <property type="protein sequence ID" value="MDT0267282.1"/>
    <property type="molecule type" value="Genomic_DNA"/>
</dbReference>
<name>A0ABU2JQL8_9ACTN</name>
<reference evidence="2" key="1">
    <citation type="submission" date="2023-07" db="EMBL/GenBank/DDBJ databases">
        <title>30 novel species of actinomycetes from the DSMZ collection.</title>
        <authorList>
            <person name="Nouioui I."/>
        </authorList>
    </citation>
    <scope>NUCLEOTIDE SEQUENCE [LARGE SCALE GENOMIC DNA]</scope>
    <source>
        <strain evidence="2">DSM 44915</strain>
    </source>
</reference>
<evidence type="ECO:0000313" key="2">
    <source>
        <dbReference type="Proteomes" id="UP001183410"/>
    </source>
</evidence>
<keyword evidence="2" id="KW-1185">Reference proteome</keyword>
<dbReference type="Proteomes" id="UP001183410">
    <property type="component" value="Unassembled WGS sequence"/>
</dbReference>
<proteinExistence type="predicted"/>
<accession>A0ABU2JQL8</accession>
<organism evidence="1 2">
    <name type="scientific">Streptomyces chisholmiae</name>
    <dbReference type="NCBI Taxonomy" id="3075540"/>
    <lineage>
        <taxon>Bacteria</taxon>
        <taxon>Bacillati</taxon>
        <taxon>Actinomycetota</taxon>
        <taxon>Actinomycetes</taxon>
        <taxon>Kitasatosporales</taxon>
        <taxon>Streptomycetaceae</taxon>
        <taxon>Streptomyces</taxon>
    </lineage>
</organism>
<gene>
    <name evidence="1" type="ORF">RM844_13410</name>
</gene>
<sequence>MLFGVAATDLATDGYDGPVIDPREVPRRSFDGLASGSIEVIVDDTTAMVKEALAGDPALFYAQITDRLGVS</sequence>
<comment type="caution">
    <text evidence="1">The sequence shown here is derived from an EMBL/GenBank/DDBJ whole genome shotgun (WGS) entry which is preliminary data.</text>
</comment>